<accession>A0A4V1Q1R1</accession>
<evidence type="ECO:0000256" key="1">
    <source>
        <dbReference type="SAM" id="MobiDB-lite"/>
    </source>
</evidence>
<gene>
    <name evidence="2" type="ORF">EST38_g13386</name>
</gene>
<dbReference type="AlphaFoldDB" id="A0A4V1Q1R1"/>
<dbReference type="EMBL" id="SDEE01001231">
    <property type="protein sequence ID" value="RXW12468.1"/>
    <property type="molecule type" value="Genomic_DNA"/>
</dbReference>
<feature type="compositionally biased region" description="Polar residues" evidence="1">
    <location>
        <begin position="1"/>
        <end position="10"/>
    </location>
</feature>
<proteinExistence type="predicted"/>
<evidence type="ECO:0000313" key="3">
    <source>
        <dbReference type="Proteomes" id="UP000290288"/>
    </source>
</evidence>
<evidence type="ECO:0000313" key="2">
    <source>
        <dbReference type="EMBL" id="RXW12468.1"/>
    </source>
</evidence>
<comment type="caution">
    <text evidence="2">The sequence shown here is derived from an EMBL/GenBank/DDBJ whole genome shotgun (WGS) entry which is preliminary data.</text>
</comment>
<feature type="region of interest" description="Disordered" evidence="1">
    <location>
        <begin position="1"/>
        <end position="31"/>
    </location>
</feature>
<protein>
    <submittedName>
        <fullName evidence="2">Uncharacterized protein</fullName>
    </submittedName>
</protein>
<name>A0A4V1Q1R1_9AGAR</name>
<reference evidence="2 3" key="1">
    <citation type="submission" date="2019-01" db="EMBL/GenBank/DDBJ databases">
        <title>Draft genome sequence of Psathyrella aberdarensis IHI B618.</title>
        <authorList>
            <person name="Buettner E."/>
            <person name="Kellner H."/>
        </authorList>
    </citation>
    <scope>NUCLEOTIDE SEQUENCE [LARGE SCALE GENOMIC DNA]</scope>
    <source>
        <strain evidence="2 3">IHI B618</strain>
    </source>
</reference>
<sequence>MDGTANNENTQGGGAMPVTPQHYPGHLNPGPFGMQAAYQQAAAAAFGLQGSFNGLMPSSDPRLSTFAQAQMSAVPPFSFSHGLLTPGETPGNQGKCPRVDHGDSTFDIDAVDGESDGGLLEQFQKLREDHDVLWQRVDSLEAALSAELEQLVHEYAFQLMGITKKRGPTSSTNSGGYLAGNPELKIPNWAVPSPNTNSNNVKFQQAILQLIKNNDKKAHLSFNR</sequence>
<dbReference type="Proteomes" id="UP000290288">
    <property type="component" value="Unassembled WGS sequence"/>
</dbReference>
<organism evidence="2 3">
    <name type="scientific">Candolleomyces aberdarensis</name>
    <dbReference type="NCBI Taxonomy" id="2316362"/>
    <lineage>
        <taxon>Eukaryota</taxon>
        <taxon>Fungi</taxon>
        <taxon>Dikarya</taxon>
        <taxon>Basidiomycota</taxon>
        <taxon>Agaricomycotina</taxon>
        <taxon>Agaricomycetes</taxon>
        <taxon>Agaricomycetidae</taxon>
        <taxon>Agaricales</taxon>
        <taxon>Agaricineae</taxon>
        <taxon>Psathyrellaceae</taxon>
        <taxon>Candolleomyces</taxon>
    </lineage>
</organism>
<keyword evidence="3" id="KW-1185">Reference proteome</keyword>